<protein>
    <submittedName>
        <fullName evidence="2">Sel1-like repeat</fullName>
    </submittedName>
</protein>
<dbReference type="EMBL" id="BMAT01000579">
    <property type="protein sequence ID" value="GFR68828.1"/>
    <property type="molecule type" value="Genomic_DNA"/>
</dbReference>
<dbReference type="SMART" id="SM00671">
    <property type="entry name" value="SEL1"/>
    <property type="match status" value="2"/>
</dbReference>
<sequence length="179" mass="19552">MQVKYGVLAAALLAAIATTAPAEEQAAEKGDTLEAMISQGRELLSSGNQEQMQQAVSELQLAAKAHSAEAKRLLGEAYSKGLGVEKNLSRAFEHYADAARQLDPVAQYEVAKAYFTGQGTDANMISAYMWATLSQLKESSVKEQAVKLRDDISKLLTPEQIEKARMLSDQLQQIYLKTQ</sequence>
<keyword evidence="3" id="KW-1185">Reference proteome</keyword>
<evidence type="ECO:0000313" key="2">
    <source>
        <dbReference type="EMBL" id="GFR68828.1"/>
    </source>
</evidence>
<dbReference type="AlphaFoldDB" id="A0AAV4F637"/>
<name>A0AAV4F637_9GAST</name>
<reference evidence="2 3" key="1">
    <citation type="journal article" date="2021" name="Elife">
        <title>Chloroplast acquisition without the gene transfer in kleptoplastic sea slugs, Plakobranchus ocellatus.</title>
        <authorList>
            <person name="Maeda T."/>
            <person name="Takahashi S."/>
            <person name="Yoshida T."/>
            <person name="Shimamura S."/>
            <person name="Takaki Y."/>
            <person name="Nagai Y."/>
            <person name="Toyoda A."/>
            <person name="Suzuki Y."/>
            <person name="Arimoto A."/>
            <person name="Ishii H."/>
            <person name="Satoh N."/>
            <person name="Nishiyama T."/>
            <person name="Hasebe M."/>
            <person name="Maruyama T."/>
            <person name="Minagawa J."/>
            <person name="Obokata J."/>
            <person name="Shigenobu S."/>
        </authorList>
    </citation>
    <scope>NUCLEOTIDE SEQUENCE [LARGE SCALE GENOMIC DNA]</scope>
</reference>
<dbReference type="InterPro" id="IPR052748">
    <property type="entry name" value="ISR_Activator"/>
</dbReference>
<feature type="signal peptide" evidence="1">
    <location>
        <begin position="1"/>
        <end position="22"/>
    </location>
</feature>
<dbReference type="InterPro" id="IPR011990">
    <property type="entry name" value="TPR-like_helical_dom_sf"/>
</dbReference>
<gene>
    <name evidence="2" type="ORF">ElyMa_000286900</name>
</gene>
<evidence type="ECO:0000313" key="3">
    <source>
        <dbReference type="Proteomes" id="UP000762676"/>
    </source>
</evidence>
<comment type="caution">
    <text evidence="2">The sequence shown here is derived from an EMBL/GenBank/DDBJ whole genome shotgun (WGS) entry which is preliminary data.</text>
</comment>
<keyword evidence="1" id="KW-0732">Signal</keyword>
<dbReference type="Pfam" id="PF08238">
    <property type="entry name" value="Sel1"/>
    <property type="match status" value="2"/>
</dbReference>
<dbReference type="Gene3D" id="1.25.40.10">
    <property type="entry name" value="Tetratricopeptide repeat domain"/>
    <property type="match status" value="1"/>
</dbReference>
<organism evidence="2 3">
    <name type="scientific">Elysia marginata</name>
    <dbReference type="NCBI Taxonomy" id="1093978"/>
    <lineage>
        <taxon>Eukaryota</taxon>
        <taxon>Metazoa</taxon>
        <taxon>Spiralia</taxon>
        <taxon>Lophotrochozoa</taxon>
        <taxon>Mollusca</taxon>
        <taxon>Gastropoda</taxon>
        <taxon>Heterobranchia</taxon>
        <taxon>Euthyneura</taxon>
        <taxon>Panpulmonata</taxon>
        <taxon>Sacoglossa</taxon>
        <taxon>Placobranchoidea</taxon>
        <taxon>Plakobranchidae</taxon>
        <taxon>Elysia</taxon>
    </lineage>
</organism>
<dbReference type="PANTHER" id="PTHR45011">
    <property type="entry name" value="DAP3-BINDING CELL DEATH ENHANCER 1"/>
    <property type="match status" value="1"/>
</dbReference>
<accession>A0AAV4F637</accession>
<dbReference type="InterPro" id="IPR006597">
    <property type="entry name" value="Sel1-like"/>
</dbReference>
<evidence type="ECO:0000256" key="1">
    <source>
        <dbReference type="SAM" id="SignalP"/>
    </source>
</evidence>
<dbReference type="SUPFAM" id="SSF81901">
    <property type="entry name" value="HCP-like"/>
    <property type="match status" value="1"/>
</dbReference>
<proteinExistence type="predicted"/>
<dbReference type="Proteomes" id="UP000762676">
    <property type="component" value="Unassembled WGS sequence"/>
</dbReference>
<feature type="chain" id="PRO_5043416543" evidence="1">
    <location>
        <begin position="23"/>
        <end position="179"/>
    </location>
</feature>
<dbReference type="PANTHER" id="PTHR45011:SF1">
    <property type="entry name" value="DAP3-BINDING CELL DEATH ENHANCER 1"/>
    <property type="match status" value="1"/>
</dbReference>